<evidence type="ECO:0000256" key="1">
    <source>
        <dbReference type="ARBA" id="ARBA00008791"/>
    </source>
</evidence>
<dbReference type="InterPro" id="IPR006015">
    <property type="entry name" value="Universal_stress_UspA"/>
</dbReference>
<protein>
    <submittedName>
        <fullName evidence="3">Universal stress protein UspA</fullName>
    </submittedName>
</protein>
<dbReference type="STRING" id="1622118.Lupro_10425"/>
<feature type="domain" description="UspA" evidence="2">
    <location>
        <begin position="1"/>
        <end position="143"/>
    </location>
</feature>
<reference evidence="3 4" key="2">
    <citation type="journal article" date="2016" name="Int. J. Syst. Evol. Microbiol.">
        <title>Lutibacter profundi sp. nov., isolated from a deep-sea hydrothermal system on the Arctic Mid-Ocean Ridge and emended description of the genus Lutibacter.</title>
        <authorList>
            <person name="Le Moine Bauer S."/>
            <person name="Roalkvam I."/>
            <person name="Steen I.H."/>
            <person name="Dahle H."/>
        </authorList>
    </citation>
    <scope>NUCLEOTIDE SEQUENCE [LARGE SCALE GENOMIC DNA]</scope>
    <source>
        <strain evidence="3 4">LP1</strain>
    </source>
</reference>
<dbReference type="SUPFAM" id="SSF52402">
    <property type="entry name" value="Adenine nucleotide alpha hydrolases-like"/>
    <property type="match status" value="2"/>
</dbReference>
<feature type="domain" description="UspA" evidence="2">
    <location>
        <begin position="224"/>
        <end position="274"/>
    </location>
</feature>
<dbReference type="PATRIC" id="fig|1622118.3.peg.2146"/>
<dbReference type="Proteomes" id="UP000059672">
    <property type="component" value="Chromosome"/>
</dbReference>
<gene>
    <name evidence="3" type="ORF">Lupro_10425</name>
</gene>
<dbReference type="AlphaFoldDB" id="A0A0X8G7T0"/>
<dbReference type="KEGG" id="lut:Lupro_10425"/>
<reference evidence="4" key="1">
    <citation type="submission" date="2015-12" db="EMBL/GenBank/DDBJ databases">
        <title>Complete genome sequence of Lutibacter profundus strain LP1.</title>
        <authorList>
            <person name="Wissuwa J."/>
            <person name="Le Moine Bauer S."/>
            <person name="Stokke R."/>
            <person name="Dahle H."/>
            <person name="Steen I.H."/>
        </authorList>
    </citation>
    <scope>NUCLEOTIDE SEQUENCE [LARGE SCALE GENOMIC DNA]</scope>
    <source>
        <strain evidence="4">LP1</strain>
    </source>
</reference>
<keyword evidence="4" id="KW-1185">Reference proteome</keyword>
<dbReference type="Pfam" id="PF00582">
    <property type="entry name" value="Usp"/>
    <property type="match status" value="2"/>
</dbReference>
<evidence type="ECO:0000259" key="2">
    <source>
        <dbReference type="Pfam" id="PF00582"/>
    </source>
</evidence>
<sequence length="276" mass="30790">MKNILVPVDFSNQAKYAAKVASDIAKLTNSKIFLLHMLELPTGVVDPSNFGNSSNTPTTLLFLKRAHEKFEDFKKLPFFEGIEVEDSVQFHKAYDGIIDESKKQNIDLIVMGSKGTSGLEEMLVGSNTEKVVRNSDVPVLVIKQEVDNFKIENIVFASNFHQKSKTTFQKILDFSSLFNARLHLLKINTIHNFETTKESSDAIRNYINGYDLGEYTLNIYNDVSIEAGILNFATVIDADVILLNTSGRRGLAHLFTGSIGEDLANHAKLPVVTFKV</sequence>
<evidence type="ECO:0000313" key="3">
    <source>
        <dbReference type="EMBL" id="AMC11655.1"/>
    </source>
</evidence>
<dbReference type="PANTHER" id="PTHR46268:SF6">
    <property type="entry name" value="UNIVERSAL STRESS PROTEIN UP12"/>
    <property type="match status" value="1"/>
</dbReference>
<accession>A0A0X8G7T0</accession>
<dbReference type="PANTHER" id="PTHR46268">
    <property type="entry name" value="STRESS RESPONSE PROTEIN NHAX"/>
    <property type="match status" value="1"/>
</dbReference>
<proteinExistence type="inferred from homology"/>
<dbReference type="InterPro" id="IPR014729">
    <property type="entry name" value="Rossmann-like_a/b/a_fold"/>
</dbReference>
<dbReference type="OrthoDB" id="9788959at2"/>
<dbReference type="PRINTS" id="PR01438">
    <property type="entry name" value="UNVRSLSTRESS"/>
</dbReference>
<dbReference type="RefSeq" id="WP_068209818.1">
    <property type="nucleotide sequence ID" value="NZ_CP013355.1"/>
</dbReference>
<dbReference type="CDD" id="cd00293">
    <property type="entry name" value="USP-like"/>
    <property type="match status" value="1"/>
</dbReference>
<dbReference type="EMBL" id="CP013355">
    <property type="protein sequence ID" value="AMC11655.1"/>
    <property type="molecule type" value="Genomic_DNA"/>
</dbReference>
<name>A0A0X8G7T0_9FLAO</name>
<dbReference type="Gene3D" id="3.40.50.620">
    <property type="entry name" value="HUPs"/>
    <property type="match status" value="2"/>
</dbReference>
<organism evidence="3 4">
    <name type="scientific">Lutibacter profundi</name>
    <dbReference type="NCBI Taxonomy" id="1622118"/>
    <lineage>
        <taxon>Bacteria</taxon>
        <taxon>Pseudomonadati</taxon>
        <taxon>Bacteroidota</taxon>
        <taxon>Flavobacteriia</taxon>
        <taxon>Flavobacteriales</taxon>
        <taxon>Flavobacteriaceae</taxon>
        <taxon>Lutibacter</taxon>
    </lineage>
</organism>
<comment type="similarity">
    <text evidence="1">Belongs to the universal stress protein A family.</text>
</comment>
<evidence type="ECO:0000313" key="4">
    <source>
        <dbReference type="Proteomes" id="UP000059672"/>
    </source>
</evidence>
<dbReference type="InterPro" id="IPR006016">
    <property type="entry name" value="UspA"/>
</dbReference>